<reference evidence="2 3" key="1">
    <citation type="submission" date="2018-07" db="EMBL/GenBank/DDBJ databases">
        <title>The complete nuclear genome of the prasinophyte Chloropicon primus (CCMP1205).</title>
        <authorList>
            <person name="Pombert J.-F."/>
            <person name="Otis C."/>
            <person name="Turmel M."/>
            <person name="Lemieux C."/>
        </authorList>
    </citation>
    <scope>NUCLEOTIDE SEQUENCE [LARGE SCALE GENOMIC DNA]</scope>
    <source>
        <strain evidence="2 3">CCMP1205</strain>
    </source>
</reference>
<protein>
    <recommendedName>
        <fullName evidence="4">Histidine kinase-like ATPase</fullName>
    </recommendedName>
</protein>
<dbReference type="Gene3D" id="3.30.565.10">
    <property type="entry name" value="Histidine kinase-like ATPase, C-terminal domain"/>
    <property type="match status" value="1"/>
</dbReference>
<proteinExistence type="predicted"/>
<dbReference type="SUPFAM" id="SSF55874">
    <property type="entry name" value="ATPase domain of HSP90 chaperone/DNA topoisomerase II/histidine kinase"/>
    <property type="match status" value="1"/>
</dbReference>
<sequence length="683" mass="76405">MSTQTANYWKTQCTNKVHLPLSQTMTRWSTTVGVRAKHCSAPTLSVLGQRTKGLCRALGDHQRTSSSSPSSSEGGGRPGSSAFSLHAPYSSGGVELPPTVSQSTGSGREELQLTISRPTLLLNHMAERYTSTPRVLMEFVDNAIDDAEAYYKRNATSEGKDLAGDQSFGYYERGVEVNVFVCKENKSIRVVDNCRGMPKEVLQRVVLNVGESKKRGVAFLNGQYGFGMQAFRTCCESLTVQTKTSEFDDAMEITLGRWQMEGFAVEKVPKETSPIKTTGTAIHLQNFDEQWMDETFSASQIAKEIELHFERLLARPGLTVNVTEEAADGQIISFHRCEPFDYGKDSLGVIAAIDQSVVWPELEGDNGMKLSNVAPQKVNIRLCVSSQPVHGRIARFFVNGRRIKEVAGTRSFTAYSKRRWTVWAHPNVLGFIDISNEEGSAQGGALQPVITRDEFKRTRYRKRMFEYLIELCEQKLEKALSTANKAQSDNKLVVLEDILTNVLSTVSREDNRRRAKGGDSAMLDSLEPPEGGLGIYNHTHLTKAAETASRKRSKEKKAVPRKTKSPAVDQGFNVRLIRGDGKRSELIGNTIYVDIEHEDFKNRMKKNRMGHERFDDRICGYLATIIAAHYQDRRYVEHGYQPSDSNQAFQDMIDVYVRLEAKIRSELPSLLKQIEALEAASAE</sequence>
<evidence type="ECO:0000313" key="2">
    <source>
        <dbReference type="EMBL" id="QDZ23574.1"/>
    </source>
</evidence>
<dbReference type="EMBL" id="CP031043">
    <property type="protein sequence ID" value="QDZ23574.1"/>
    <property type="molecule type" value="Genomic_DNA"/>
</dbReference>
<evidence type="ECO:0000256" key="1">
    <source>
        <dbReference type="SAM" id="MobiDB-lite"/>
    </source>
</evidence>
<dbReference type="InterPro" id="IPR036890">
    <property type="entry name" value="HATPase_C_sf"/>
</dbReference>
<dbReference type="AlphaFoldDB" id="A0A5B8MUY5"/>
<gene>
    <name evidence="2" type="ORF">A3770_10p60920</name>
</gene>
<dbReference type="Proteomes" id="UP000316726">
    <property type="component" value="Chromosome 10"/>
</dbReference>
<organism evidence="2 3">
    <name type="scientific">Chloropicon primus</name>
    <dbReference type="NCBI Taxonomy" id="1764295"/>
    <lineage>
        <taxon>Eukaryota</taxon>
        <taxon>Viridiplantae</taxon>
        <taxon>Chlorophyta</taxon>
        <taxon>Chloropicophyceae</taxon>
        <taxon>Chloropicales</taxon>
        <taxon>Chloropicaceae</taxon>
        <taxon>Chloropicon</taxon>
    </lineage>
</organism>
<evidence type="ECO:0008006" key="4">
    <source>
        <dbReference type="Google" id="ProtNLM"/>
    </source>
</evidence>
<dbReference type="OrthoDB" id="10587359at2759"/>
<accession>A0A5B8MUY5</accession>
<feature type="region of interest" description="Disordered" evidence="1">
    <location>
        <begin position="509"/>
        <end position="529"/>
    </location>
</feature>
<feature type="compositionally biased region" description="Basic residues" evidence="1">
    <location>
        <begin position="550"/>
        <end position="564"/>
    </location>
</feature>
<evidence type="ECO:0000313" key="3">
    <source>
        <dbReference type="Proteomes" id="UP000316726"/>
    </source>
</evidence>
<name>A0A5B8MUY5_9CHLO</name>
<dbReference type="Pfam" id="PF13589">
    <property type="entry name" value="HATPase_c_3"/>
    <property type="match status" value="1"/>
</dbReference>
<feature type="region of interest" description="Disordered" evidence="1">
    <location>
        <begin position="543"/>
        <end position="565"/>
    </location>
</feature>
<feature type="region of interest" description="Disordered" evidence="1">
    <location>
        <begin position="57"/>
        <end position="110"/>
    </location>
</feature>
<keyword evidence="3" id="KW-1185">Reference proteome</keyword>